<gene>
    <name evidence="2" type="ORF">FIM1_853</name>
</gene>
<keyword evidence="1" id="KW-1133">Transmembrane helix</keyword>
<keyword evidence="1" id="KW-0812">Transmembrane</keyword>
<reference evidence="2 3" key="2">
    <citation type="submission" date="2019-11" db="EMBL/GenBank/DDBJ databases">
        <authorList>
            <person name="Lu H."/>
        </authorList>
    </citation>
    <scope>NUCLEOTIDE SEQUENCE [LARGE SCALE GENOMIC DNA]</scope>
    <source>
        <strain evidence="2 3">FIM1</strain>
    </source>
</reference>
<evidence type="ECO:0000313" key="2">
    <source>
        <dbReference type="EMBL" id="QGN14197.1"/>
    </source>
</evidence>
<accession>A0ABX6ET38</accession>
<dbReference type="Proteomes" id="UP000422736">
    <property type="component" value="Chromosome 2"/>
</dbReference>
<evidence type="ECO:0000256" key="1">
    <source>
        <dbReference type="SAM" id="Phobius"/>
    </source>
</evidence>
<proteinExistence type="predicted"/>
<name>A0ABX6ET38_KLUMA</name>
<keyword evidence="3" id="KW-1185">Reference proteome</keyword>
<feature type="transmembrane region" description="Helical" evidence="1">
    <location>
        <begin position="21"/>
        <end position="43"/>
    </location>
</feature>
<organism evidence="2 3">
    <name type="scientific">Kluyveromyces marxianus</name>
    <name type="common">Yeast</name>
    <name type="synonym">Candida kefyr</name>
    <dbReference type="NCBI Taxonomy" id="4911"/>
    <lineage>
        <taxon>Eukaryota</taxon>
        <taxon>Fungi</taxon>
        <taxon>Dikarya</taxon>
        <taxon>Ascomycota</taxon>
        <taxon>Saccharomycotina</taxon>
        <taxon>Saccharomycetes</taxon>
        <taxon>Saccharomycetales</taxon>
        <taxon>Saccharomycetaceae</taxon>
        <taxon>Kluyveromyces</taxon>
    </lineage>
</organism>
<dbReference type="EMBL" id="CP015055">
    <property type="protein sequence ID" value="QGN14197.1"/>
    <property type="molecule type" value="Genomic_DNA"/>
</dbReference>
<evidence type="ECO:0000313" key="3">
    <source>
        <dbReference type="Proteomes" id="UP000422736"/>
    </source>
</evidence>
<sequence length="86" mass="9962">MAGAHSETGVLESFSPRRGRYFFIQFIILFSLFFGVSSCYHFYSEAKRQAGETDPSLHLIRNSIFGFLLSAGMLTAYALMYRWYQR</sequence>
<keyword evidence="1" id="KW-0472">Membrane</keyword>
<feature type="transmembrane region" description="Helical" evidence="1">
    <location>
        <begin position="63"/>
        <end position="84"/>
    </location>
</feature>
<protein>
    <submittedName>
        <fullName evidence="2">Conserved hypothetical membrane protein</fullName>
    </submittedName>
</protein>
<reference evidence="2 3" key="1">
    <citation type="submission" date="2016-03" db="EMBL/GenBank/DDBJ databases">
        <title>How can Kluyveromyces marxianus grow so fast - potential evolutionary course in Saccharomyces Complex revealed by comparative genomics.</title>
        <authorList>
            <person name="Mo W."/>
            <person name="Lu W."/>
            <person name="Yang X."/>
            <person name="Qi J."/>
            <person name="Lv H."/>
        </authorList>
    </citation>
    <scope>NUCLEOTIDE SEQUENCE [LARGE SCALE GENOMIC DNA]</scope>
    <source>
        <strain evidence="2 3">FIM1</strain>
    </source>
</reference>